<dbReference type="GO" id="GO:0006974">
    <property type="term" value="P:DNA damage response"/>
    <property type="evidence" value="ECO:0007669"/>
    <property type="project" value="TreeGrafter"/>
</dbReference>
<dbReference type="GO" id="GO:0008622">
    <property type="term" value="C:epsilon DNA polymerase complex"/>
    <property type="evidence" value="ECO:0007669"/>
    <property type="project" value="TreeGrafter"/>
</dbReference>
<comment type="subcellular location">
    <subcellularLocation>
        <location evidence="1">Nucleus</location>
    </subcellularLocation>
</comment>
<evidence type="ECO:0000256" key="5">
    <source>
        <dbReference type="ARBA" id="ARBA00042096"/>
    </source>
</evidence>
<dbReference type="GO" id="GO:0046982">
    <property type="term" value="F:protein heterodimerization activity"/>
    <property type="evidence" value="ECO:0007669"/>
    <property type="project" value="InterPro"/>
</dbReference>
<keyword evidence="9" id="KW-1185">Reference proteome</keyword>
<dbReference type="GO" id="GO:0006272">
    <property type="term" value="P:leading strand elongation"/>
    <property type="evidence" value="ECO:0007669"/>
    <property type="project" value="TreeGrafter"/>
</dbReference>
<dbReference type="InParanoid" id="A3LMW6"/>
<dbReference type="CDD" id="cd22928">
    <property type="entry name" value="HFD_POLE3_DPB4"/>
    <property type="match status" value="1"/>
</dbReference>
<dbReference type="RefSeq" id="XP_001382787.1">
    <property type="nucleotide sequence ID" value="XM_001382750.1"/>
</dbReference>
<dbReference type="KEGG" id="pic:PICST_34779"/>
<dbReference type="OMA" id="NTYRRKV"/>
<name>A3LMW6_PICST</name>
<evidence type="ECO:0000256" key="6">
    <source>
        <dbReference type="SAM" id="MobiDB-lite"/>
    </source>
</evidence>
<feature type="compositionally biased region" description="Polar residues" evidence="6">
    <location>
        <begin position="156"/>
        <end position="166"/>
    </location>
</feature>
<feature type="compositionally biased region" description="Acidic residues" evidence="6">
    <location>
        <begin position="228"/>
        <end position="248"/>
    </location>
</feature>
<gene>
    <name evidence="8" type="ORF">PICST_34779</name>
</gene>
<accession>A3LMW6</accession>
<evidence type="ECO:0000259" key="7">
    <source>
        <dbReference type="Pfam" id="PF00125"/>
    </source>
</evidence>
<proteinExistence type="predicted"/>
<evidence type="ECO:0000256" key="4">
    <source>
        <dbReference type="ARBA" id="ARBA00039775"/>
    </source>
</evidence>
<keyword evidence="2" id="KW-0235">DNA replication</keyword>
<dbReference type="PANTHER" id="PTHR46172:SF1">
    <property type="entry name" value="DNA POLYMERASE EPSILON SUBUNIT 3"/>
    <property type="match status" value="1"/>
</dbReference>
<dbReference type="InterPro" id="IPR007125">
    <property type="entry name" value="H2A/H2B/H3"/>
</dbReference>
<dbReference type="GeneID" id="4836992"/>
<keyword evidence="3" id="KW-0539">Nucleus</keyword>
<dbReference type="PANTHER" id="PTHR46172">
    <property type="entry name" value="DNA POLYMERASE EPSILON SUBUNIT 3"/>
    <property type="match status" value="1"/>
</dbReference>
<protein>
    <recommendedName>
        <fullName evidence="4">DNA polymerase epsilon subunit D</fullName>
    </recommendedName>
    <alternativeName>
        <fullName evidence="5">DNA polymerase II subunit D</fullName>
    </alternativeName>
</protein>
<dbReference type="GO" id="GO:0031490">
    <property type="term" value="F:chromatin DNA binding"/>
    <property type="evidence" value="ECO:0007669"/>
    <property type="project" value="TreeGrafter"/>
</dbReference>
<dbReference type="InterPro" id="IPR009072">
    <property type="entry name" value="Histone-fold"/>
</dbReference>
<feature type="domain" description="Core Histone H2A/H2B/H3" evidence="7">
    <location>
        <begin position="27"/>
        <end position="98"/>
    </location>
</feature>
<sequence length="248" mass="27509">MPPKGWRKNADGQYPQPNKDAELVSIDDILFPRSSVQKLAKNIIAGDEGSNMILAKDSMTALQRSATVFVSYILFHARQLSKEGTRKTISTQDIIHALERAEFAGFIPEVKHKLSAYESNVALKKKVKSDTKAAAVVSNSEDKSDDFPQTKKLKTNSESAVGSQVKTNDDDDEEDEEEEVEDEEMDDDEVEKDDEPENTHNDSLDVEEVDVNPIAALSKEEAELGGTEQEDEDQDDEGRDNSSDDGEN</sequence>
<dbReference type="SUPFAM" id="SSF47113">
    <property type="entry name" value="Histone-fold"/>
    <property type="match status" value="1"/>
</dbReference>
<dbReference type="OrthoDB" id="1707486at2759"/>
<dbReference type="FunCoup" id="A3LMW6">
    <property type="interactions" value="226"/>
</dbReference>
<evidence type="ECO:0000313" key="9">
    <source>
        <dbReference type="Proteomes" id="UP000002258"/>
    </source>
</evidence>
<evidence type="ECO:0000313" key="8">
    <source>
        <dbReference type="EMBL" id="ABN64758.1"/>
    </source>
</evidence>
<feature type="region of interest" description="Disordered" evidence="6">
    <location>
        <begin position="135"/>
        <end position="248"/>
    </location>
</feature>
<dbReference type="HOGENOM" id="CLU_087036_0_0_1"/>
<evidence type="ECO:0000256" key="1">
    <source>
        <dbReference type="ARBA" id="ARBA00004123"/>
    </source>
</evidence>
<feature type="compositionally biased region" description="Acidic residues" evidence="6">
    <location>
        <begin position="169"/>
        <end position="196"/>
    </location>
</feature>
<feature type="compositionally biased region" description="Basic and acidic residues" evidence="6">
    <location>
        <begin position="140"/>
        <end position="149"/>
    </location>
</feature>
<dbReference type="STRING" id="322104.A3LMW6"/>
<dbReference type="eggNOG" id="KOG0870">
    <property type="taxonomic scope" value="Eukaryota"/>
</dbReference>
<dbReference type="Proteomes" id="UP000002258">
    <property type="component" value="Chromosome 2"/>
</dbReference>
<organism evidence="8 9">
    <name type="scientific">Scheffersomyces stipitis (strain ATCC 58785 / CBS 6054 / NBRC 10063 / NRRL Y-11545)</name>
    <name type="common">Yeast</name>
    <name type="synonym">Pichia stipitis</name>
    <dbReference type="NCBI Taxonomy" id="322104"/>
    <lineage>
        <taxon>Eukaryota</taxon>
        <taxon>Fungi</taxon>
        <taxon>Dikarya</taxon>
        <taxon>Ascomycota</taxon>
        <taxon>Saccharomycotina</taxon>
        <taxon>Pichiomycetes</taxon>
        <taxon>Debaryomycetaceae</taxon>
        <taxon>Scheffersomyces</taxon>
    </lineage>
</organism>
<dbReference type="EMBL" id="CP000496">
    <property type="protein sequence ID" value="ABN64758.1"/>
    <property type="molecule type" value="Genomic_DNA"/>
</dbReference>
<dbReference type="InterPro" id="IPR051377">
    <property type="entry name" value="DNA_Pol-Epsilon_Subunit"/>
</dbReference>
<evidence type="ECO:0000256" key="3">
    <source>
        <dbReference type="ARBA" id="ARBA00023242"/>
    </source>
</evidence>
<reference evidence="8 9" key="1">
    <citation type="journal article" date="2007" name="Nat. Biotechnol.">
        <title>Genome sequence of the lignocellulose-bioconverting and xylose-fermenting yeast Pichia stipitis.</title>
        <authorList>
            <person name="Jeffries T.W."/>
            <person name="Grigoriev I.V."/>
            <person name="Grimwood J."/>
            <person name="Laplaza J.M."/>
            <person name="Aerts A."/>
            <person name="Salamov A."/>
            <person name="Schmutz J."/>
            <person name="Lindquist E."/>
            <person name="Dehal P."/>
            <person name="Shapiro H."/>
            <person name="Jin Y.S."/>
            <person name="Passoth V."/>
            <person name="Richardson P.M."/>
        </authorList>
    </citation>
    <scope>NUCLEOTIDE SEQUENCE [LARGE SCALE GENOMIC DNA]</scope>
    <source>
        <strain evidence="9">ATCC 58785 / CBS 6054 / NBRC 10063 / NRRL Y-11545</strain>
    </source>
</reference>
<evidence type="ECO:0000256" key="2">
    <source>
        <dbReference type="ARBA" id="ARBA00022705"/>
    </source>
</evidence>
<dbReference type="GO" id="GO:0008623">
    <property type="term" value="C:CHRAC"/>
    <property type="evidence" value="ECO:0007669"/>
    <property type="project" value="TreeGrafter"/>
</dbReference>
<dbReference type="Pfam" id="PF00125">
    <property type="entry name" value="Histone"/>
    <property type="match status" value="1"/>
</dbReference>
<dbReference type="GO" id="GO:0031507">
    <property type="term" value="P:heterochromatin formation"/>
    <property type="evidence" value="ECO:0007669"/>
    <property type="project" value="TreeGrafter"/>
</dbReference>
<dbReference type="Gene3D" id="1.10.20.10">
    <property type="entry name" value="Histone, subunit A"/>
    <property type="match status" value="1"/>
</dbReference>
<dbReference type="AlphaFoldDB" id="A3LMW6"/>